<dbReference type="GO" id="GO:0006813">
    <property type="term" value="P:potassium ion transport"/>
    <property type="evidence" value="ECO:0007669"/>
    <property type="project" value="InterPro"/>
</dbReference>
<dbReference type="Pfam" id="PF07885">
    <property type="entry name" value="Ion_trans_2"/>
    <property type="match status" value="1"/>
</dbReference>
<protein>
    <submittedName>
        <fullName evidence="4">Trk K+ transport system NAD-binding subunit</fullName>
    </submittedName>
</protein>
<name>A0A395JF01_9GAMM</name>
<dbReference type="SUPFAM" id="SSF81324">
    <property type="entry name" value="Voltage-gated potassium channels"/>
    <property type="match status" value="1"/>
</dbReference>
<dbReference type="PANTHER" id="PTHR43833">
    <property type="entry name" value="POTASSIUM CHANNEL PROTEIN 2-RELATED-RELATED"/>
    <property type="match status" value="1"/>
</dbReference>
<dbReference type="InParanoid" id="A0A395JF01"/>
<dbReference type="EMBL" id="QNRT01000008">
    <property type="protein sequence ID" value="RBP48328.1"/>
    <property type="molecule type" value="Genomic_DNA"/>
</dbReference>
<organism evidence="4 5">
    <name type="scientific">Arenicella xantha</name>
    <dbReference type="NCBI Taxonomy" id="644221"/>
    <lineage>
        <taxon>Bacteria</taxon>
        <taxon>Pseudomonadati</taxon>
        <taxon>Pseudomonadota</taxon>
        <taxon>Gammaproteobacteria</taxon>
        <taxon>Arenicellales</taxon>
        <taxon>Arenicellaceae</taxon>
        <taxon>Arenicella</taxon>
    </lineage>
</organism>
<evidence type="ECO:0000259" key="3">
    <source>
        <dbReference type="PROSITE" id="PS51201"/>
    </source>
</evidence>
<dbReference type="AlphaFoldDB" id="A0A395JF01"/>
<dbReference type="GO" id="GO:0005886">
    <property type="term" value="C:plasma membrane"/>
    <property type="evidence" value="ECO:0007669"/>
    <property type="project" value="UniProtKB-SubCell"/>
</dbReference>
<dbReference type="Proteomes" id="UP000253083">
    <property type="component" value="Unassembled WGS sequence"/>
</dbReference>
<keyword evidence="2" id="KW-0472">Membrane</keyword>
<evidence type="ECO:0000256" key="1">
    <source>
        <dbReference type="ARBA" id="ARBA00004651"/>
    </source>
</evidence>
<proteinExistence type="predicted"/>
<keyword evidence="2" id="KW-1133">Transmembrane helix</keyword>
<dbReference type="PROSITE" id="PS51201">
    <property type="entry name" value="RCK_N"/>
    <property type="match status" value="1"/>
</dbReference>
<evidence type="ECO:0000313" key="4">
    <source>
        <dbReference type="EMBL" id="RBP48328.1"/>
    </source>
</evidence>
<reference evidence="4 5" key="1">
    <citation type="submission" date="2018-06" db="EMBL/GenBank/DDBJ databases">
        <title>Genomic Encyclopedia of Type Strains, Phase IV (KMG-IV): sequencing the most valuable type-strain genomes for metagenomic binning, comparative biology and taxonomic classification.</title>
        <authorList>
            <person name="Goeker M."/>
        </authorList>
    </citation>
    <scope>NUCLEOTIDE SEQUENCE [LARGE SCALE GENOMIC DNA]</scope>
    <source>
        <strain evidence="4 5">DSM 24032</strain>
    </source>
</reference>
<dbReference type="Pfam" id="PF02254">
    <property type="entry name" value="TrkA_N"/>
    <property type="match status" value="2"/>
</dbReference>
<evidence type="ECO:0000313" key="5">
    <source>
        <dbReference type="Proteomes" id="UP000253083"/>
    </source>
</evidence>
<gene>
    <name evidence="4" type="ORF">DFR28_10857</name>
</gene>
<sequence>MPGIDPNGDTWHMSFFHAFYFVSFMGTTIGFGEIPYPFTDAQRAWVLGCIYTSVIAWLYGIGSLLRLVQDETFRYAVSERNFRVSINRIDQPFYIICGYGETGELITQGLADMGIQTVVIDIDPERTNAIELNNLSIPPIVLNADIKEPKNLTSAGIKGGWCRGVIAVTQNDHVNLKVAVACKLIKPDVPVICRSEIEDEAANMESFGTNFIVNPYLTFARRINLLTQNPGLHRIQNWFINQHSEEHLHQSVAQSGLPKGRWLVCGYGRFGRAVTQALADIEVEITVVDPDPIASRAPKGTIVGRGTEAKTLREAGIDDATVVVAASDDDANNLSILITAKQINKNVVTIGRVSHESDQMLFEQARCDYIFRRSLVVANEVLTLISRPLVTRFIQYSYTLTKSATEELIAQICQLTGNKSPVTWRLAVRADRSPALTSHLQAGGALNVEDLCRHQRIPRANAIPLLLWRDNISHLMPSPDMPVQENDEILFCARRNTDLLAQRLCDNEELVDTLINGNEHSIPLIRWLSRKVQH</sequence>
<keyword evidence="2" id="KW-0812">Transmembrane</keyword>
<dbReference type="InterPro" id="IPR036291">
    <property type="entry name" value="NAD(P)-bd_dom_sf"/>
</dbReference>
<comment type="caution">
    <text evidence="4">The sequence shown here is derived from an EMBL/GenBank/DDBJ whole genome shotgun (WGS) entry which is preliminary data.</text>
</comment>
<dbReference type="Gene3D" id="3.40.50.720">
    <property type="entry name" value="NAD(P)-binding Rossmann-like Domain"/>
    <property type="match status" value="2"/>
</dbReference>
<comment type="subcellular location">
    <subcellularLocation>
        <location evidence="1">Cell membrane</location>
        <topology evidence="1">Multi-pass membrane protein</topology>
    </subcellularLocation>
</comment>
<feature type="domain" description="RCK N-terminal" evidence="3">
    <location>
        <begin position="259"/>
        <end position="375"/>
    </location>
</feature>
<evidence type="ECO:0000256" key="2">
    <source>
        <dbReference type="SAM" id="Phobius"/>
    </source>
</evidence>
<feature type="transmembrane region" description="Helical" evidence="2">
    <location>
        <begin position="44"/>
        <end position="65"/>
    </location>
</feature>
<keyword evidence="5" id="KW-1185">Reference proteome</keyword>
<feature type="transmembrane region" description="Helical" evidence="2">
    <location>
        <begin position="12"/>
        <end position="32"/>
    </location>
</feature>
<dbReference type="SUPFAM" id="SSF51735">
    <property type="entry name" value="NAD(P)-binding Rossmann-fold domains"/>
    <property type="match status" value="2"/>
</dbReference>
<accession>A0A395JF01</accession>
<dbReference type="InterPro" id="IPR003148">
    <property type="entry name" value="RCK_N"/>
</dbReference>
<dbReference type="InterPro" id="IPR013099">
    <property type="entry name" value="K_chnl_dom"/>
</dbReference>
<dbReference type="InterPro" id="IPR050721">
    <property type="entry name" value="Trk_Ktr_HKT_K-transport"/>
</dbReference>